<keyword evidence="5" id="KW-1185">Reference proteome</keyword>
<evidence type="ECO:0000256" key="3">
    <source>
        <dbReference type="PROSITE-ProRule" id="PRU00703"/>
    </source>
</evidence>
<dbReference type="CDD" id="cd02859">
    <property type="entry name" value="E_set_AMPKbeta_like_N"/>
    <property type="match status" value="1"/>
</dbReference>
<dbReference type="InterPro" id="IPR014756">
    <property type="entry name" value="Ig_E-set"/>
</dbReference>
<keyword evidence="1" id="KW-0677">Repeat</keyword>
<evidence type="ECO:0000256" key="2">
    <source>
        <dbReference type="ARBA" id="ARBA00023122"/>
    </source>
</evidence>
<evidence type="ECO:0000256" key="1">
    <source>
        <dbReference type="ARBA" id="ARBA00022737"/>
    </source>
</evidence>
<organism evidence="7">
    <name type="scientific">Ananas comosus</name>
    <name type="common">Pineapple</name>
    <name type="synonym">Ananas ananas</name>
    <dbReference type="NCBI Taxonomy" id="4615"/>
    <lineage>
        <taxon>Eukaryota</taxon>
        <taxon>Viridiplantae</taxon>
        <taxon>Streptophyta</taxon>
        <taxon>Embryophyta</taxon>
        <taxon>Tracheophyta</taxon>
        <taxon>Spermatophyta</taxon>
        <taxon>Magnoliopsida</taxon>
        <taxon>Liliopsida</taxon>
        <taxon>Poales</taxon>
        <taxon>Bromeliaceae</taxon>
        <taxon>Bromelioideae</taxon>
        <taxon>Ananas</taxon>
    </lineage>
</organism>
<dbReference type="Pfam" id="PF16561">
    <property type="entry name" value="AMPK1_CBM"/>
    <property type="match status" value="1"/>
</dbReference>
<dbReference type="OrthoDB" id="531008at2759"/>
<dbReference type="InterPro" id="IPR013783">
    <property type="entry name" value="Ig-like_fold"/>
</dbReference>
<dbReference type="SUPFAM" id="SSF54631">
    <property type="entry name" value="CBS-domain pair"/>
    <property type="match status" value="2"/>
</dbReference>
<feature type="domain" description="CBS" evidence="4">
    <location>
        <begin position="145"/>
        <end position="206"/>
    </location>
</feature>
<sequence>MVLTRFSWPYGGRHVAICGSFTRWVDQYQMALVEGSMGEYQAIFDLPPGVYQYRFLVDGMWRCDEQKLCATNEYGILNNVIFVEEPMTSVIHHEAFRGMDMDDGVLLSTMPAEPLLQTSDIRIESFRHWVSAMLSEKNIFDIIPVSSKVSVMDLQLPVKQAFHIMAEEGFTVVPLWDDSRGNITGMLTPSDFILILRELQNNMRALANEELEMHSISSWKEGKLQLYGQPDAAVGVNRRPLIHVGDLESLKDVALKIVQNEISSVPIFKSSLDDASSMPLLNLASLPGILRFICKNSAELIQLFPLLQFQISAIPLGTWLPTTGRGSGRPLSILRRDALLSSALNLLLEARVSSIPIVDENGSLLDVYARSDIMALAKDNIYARIQLEQMTVEHALEQVYQVNGHRRCYTCFRSTTFHEILQQLSNPGVRRLVVVDARTRIVEGIISLRDIFTFLLGC</sequence>
<dbReference type="InterPro" id="IPR000644">
    <property type="entry name" value="CBS_dom"/>
</dbReference>
<dbReference type="SUPFAM" id="SSF81296">
    <property type="entry name" value="E set domains"/>
    <property type="match status" value="1"/>
</dbReference>
<reference evidence="6 7" key="2">
    <citation type="submission" date="2025-04" db="UniProtKB">
        <authorList>
            <consortium name="RefSeq"/>
        </authorList>
    </citation>
    <scope>IDENTIFICATION</scope>
    <source>
        <tissue evidence="6 7">Leaf</tissue>
    </source>
</reference>
<dbReference type="Pfam" id="PF00571">
    <property type="entry name" value="CBS"/>
    <property type="match status" value="3"/>
</dbReference>
<dbReference type="PANTHER" id="PTHR13780">
    <property type="entry name" value="AMP-ACTIVATED PROTEIN KINASE, GAMMA REGULATORY SUBUNIT"/>
    <property type="match status" value="1"/>
</dbReference>
<dbReference type="Gene3D" id="2.60.40.10">
    <property type="entry name" value="Immunoglobulins"/>
    <property type="match status" value="1"/>
</dbReference>
<dbReference type="Gene3D" id="3.10.580.10">
    <property type="entry name" value="CBS-domain"/>
    <property type="match status" value="2"/>
</dbReference>
<keyword evidence="2 3" id="KW-0129">CBS domain</keyword>
<gene>
    <name evidence="6 7" type="primary">LOC109726578</name>
</gene>
<reference evidence="5" key="1">
    <citation type="journal article" date="2015" name="Nat. Genet.">
        <title>The pineapple genome and the evolution of CAM photosynthesis.</title>
        <authorList>
            <person name="Ming R."/>
            <person name="VanBuren R."/>
            <person name="Wai C.M."/>
            <person name="Tang H."/>
            <person name="Schatz M.C."/>
            <person name="Bowers J.E."/>
            <person name="Lyons E."/>
            <person name="Wang M.L."/>
            <person name="Chen J."/>
            <person name="Biggers E."/>
            <person name="Zhang J."/>
            <person name="Huang L."/>
            <person name="Zhang L."/>
            <person name="Miao W."/>
            <person name="Zhang J."/>
            <person name="Ye Z."/>
            <person name="Miao C."/>
            <person name="Lin Z."/>
            <person name="Wang H."/>
            <person name="Zhou H."/>
            <person name="Yim W.C."/>
            <person name="Priest H.D."/>
            <person name="Zheng C."/>
            <person name="Woodhouse M."/>
            <person name="Edger P.P."/>
            <person name="Guyot R."/>
            <person name="Guo H.B."/>
            <person name="Guo H."/>
            <person name="Zheng G."/>
            <person name="Singh R."/>
            <person name="Sharma A."/>
            <person name="Min X."/>
            <person name="Zheng Y."/>
            <person name="Lee H."/>
            <person name="Gurtowski J."/>
            <person name="Sedlazeck F.J."/>
            <person name="Harkess A."/>
            <person name="McKain M.R."/>
            <person name="Liao Z."/>
            <person name="Fang J."/>
            <person name="Liu J."/>
            <person name="Zhang X."/>
            <person name="Zhang Q."/>
            <person name="Hu W."/>
            <person name="Qin Y."/>
            <person name="Wang K."/>
            <person name="Chen L.Y."/>
            <person name="Shirley N."/>
            <person name="Lin Y.R."/>
            <person name="Liu L.Y."/>
            <person name="Hernandez A.G."/>
            <person name="Wright C.L."/>
            <person name="Bulone V."/>
            <person name="Tuskan G.A."/>
            <person name="Heath K."/>
            <person name="Zee F."/>
            <person name="Moore P.H."/>
            <person name="Sunkar R."/>
            <person name="Leebens-Mack J.H."/>
            <person name="Mockler T."/>
            <person name="Bennetzen J.L."/>
            <person name="Freeling M."/>
            <person name="Sankoff D."/>
            <person name="Paterson A.H."/>
            <person name="Zhu X."/>
            <person name="Yang X."/>
            <person name="Smith J.A."/>
            <person name="Cushman J.C."/>
            <person name="Paull R.E."/>
            <person name="Yu Q."/>
        </authorList>
    </citation>
    <scope>NUCLEOTIDE SEQUENCE [LARGE SCALE GENOMIC DNA]</scope>
    <source>
        <strain evidence="5">cv. F153</strain>
    </source>
</reference>
<dbReference type="PROSITE" id="PS51371">
    <property type="entry name" value="CBS"/>
    <property type="match status" value="3"/>
</dbReference>
<evidence type="ECO:0000259" key="4">
    <source>
        <dbReference type="PROSITE" id="PS51371"/>
    </source>
</evidence>
<proteinExistence type="predicted"/>
<dbReference type="InterPro" id="IPR050511">
    <property type="entry name" value="AMPK_gamma/SDS23_families"/>
</dbReference>
<dbReference type="PANTHER" id="PTHR13780:SF131">
    <property type="entry name" value="SUCROSE NONFERMENTING 4-LIKE PROTEIN ISOFORM X1"/>
    <property type="match status" value="1"/>
</dbReference>
<evidence type="ECO:0000313" key="6">
    <source>
        <dbReference type="RefSeq" id="XP_020111832.1"/>
    </source>
</evidence>
<dbReference type="GeneID" id="109726578"/>
<accession>A0A6P5H1Q1</accession>
<evidence type="ECO:0000313" key="7">
    <source>
        <dbReference type="RefSeq" id="XP_020111833.1"/>
    </source>
</evidence>
<name>A0A6P5H1Q1_ANACO</name>
<dbReference type="InterPro" id="IPR046342">
    <property type="entry name" value="CBS_dom_sf"/>
</dbReference>
<evidence type="ECO:0000313" key="5">
    <source>
        <dbReference type="Proteomes" id="UP000515123"/>
    </source>
</evidence>
<dbReference type="GO" id="GO:0009507">
    <property type="term" value="C:chloroplast"/>
    <property type="evidence" value="ECO:0007669"/>
    <property type="project" value="UniProtKB-ARBA"/>
</dbReference>
<feature type="domain" description="CBS" evidence="4">
    <location>
        <begin position="404"/>
        <end position="458"/>
    </location>
</feature>
<dbReference type="AlphaFoldDB" id="A0A6P5H1Q1"/>
<dbReference type="SMART" id="SM00116">
    <property type="entry name" value="CBS"/>
    <property type="match status" value="3"/>
</dbReference>
<dbReference type="RefSeq" id="XP_020111833.1">
    <property type="nucleotide sequence ID" value="XM_020256244.1"/>
</dbReference>
<feature type="domain" description="CBS" evidence="4">
    <location>
        <begin position="327"/>
        <end position="384"/>
    </location>
</feature>
<dbReference type="Proteomes" id="UP000515123">
    <property type="component" value="Linkage group 21"/>
</dbReference>
<dbReference type="InterPro" id="IPR032640">
    <property type="entry name" value="AMPK1_CBM"/>
</dbReference>
<protein>
    <submittedName>
        <fullName evidence="6">Sucrose nonfermenting 4-like protein isoform X1</fullName>
    </submittedName>
    <submittedName>
        <fullName evidence="7">Sucrose nonfermenting 4-like protein isoform X2</fullName>
    </submittedName>
</protein>
<dbReference type="RefSeq" id="XP_020111832.1">
    <property type="nucleotide sequence ID" value="XM_020256243.1"/>
</dbReference>